<accession>Q5DD59</accession>
<organism evidence="1">
    <name type="scientific">Schistosoma japonicum</name>
    <name type="common">Blood fluke</name>
    <dbReference type="NCBI Taxonomy" id="6182"/>
    <lineage>
        <taxon>Eukaryota</taxon>
        <taxon>Metazoa</taxon>
        <taxon>Spiralia</taxon>
        <taxon>Lophotrochozoa</taxon>
        <taxon>Platyhelminthes</taxon>
        <taxon>Trematoda</taxon>
        <taxon>Digenea</taxon>
        <taxon>Strigeidida</taxon>
        <taxon>Schistosomatoidea</taxon>
        <taxon>Schistosomatidae</taxon>
        <taxon>Schistosoma</taxon>
    </lineage>
</organism>
<proteinExistence type="evidence at transcript level"/>
<reference evidence="1" key="2">
    <citation type="journal article" date="2006" name="PLoS Pathog.">
        <title>New perspectives on host-parasite interplay by comparative transcriptomic and proteomic analyses of Schistosoma japonicum.</title>
        <authorList>
            <person name="Liu F."/>
            <person name="Lu J."/>
            <person name="Hu W."/>
            <person name="Wang S.Y."/>
            <person name="Cui S.J."/>
            <person name="Chi M."/>
            <person name="Yan Q."/>
            <person name="Wang X.R."/>
            <person name="Song H.D."/>
            <person name="Xu X.N."/>
            <person name="Wang J.J."/>
            <person name="Zhang X.L."/>
            <person name="Zhang X."/>
            <person name="Wang Z.Q."/>
            <person name="Xue C.L."/>
            <person name="Brindley P.J."/>
            <person name="McManus D.P."/>
            <person name="Yang P.Y."/>
            <person name="Feng Z."/>
            <person name="Chen Z."/>
            <person name="Han Z.G."/>
        </authorList>
    </citation>
    <scope>NUCLEOTIDE SEQUENCE</scope>
</reference>
<sequence>MNAINSNNLVSGTNHSNDINFMRSENCLSDLNNLSPVDSCQLSTNPVHVNGSNTNIDISKANYEIPADECWLFKPPKKNQIHGSVEPIKLMMASDASEFKDNQVEIEEVYKQVQKICENYKLFIESDNALNDLYSTSLNLSCIRDDYETIKRELSIIKANRQIARDALLASGFQCPDDLSRNS</sequence>
<dbReference type="AlphaFoldDB" id="Q5DD59"/>
<reference evidence="1" key="1">
    <citation type="submission" date="2004-11" db="EMBL/GenBank/DDBJ databases">
        <title>The full-length cDNA sequences of Schistosoma japonicum genes.</title>
        <authorList>
            <person name="Han Z."/>
        </authorList>
    </citation>
    <scope>NUCLEOTIDE SEQUENCE</scope>
</reference>
<protein>
    <submittedName>
        <fullName evidence="1">SJCHGC05930 protein</fullName>
    </submittedName>
</protein>
<dbReference type="EMBL" id="AY814515">
    <property type="protein sequence ID" value="AAW26247.1"/>
    <property type="molecule type" value="mRNA"/>
</dbReference>
<name>Q5DD59_SCHJA</name>
<evidence type="ECO:0000313" key="1">
    <source>
        <dbReference type="EMBL" id="AAW26247.1"/>
    </source>
</evidence>